<dbReference type="HOGENOM" id="CLU_1937200_0_0_12"/>
<keyword evidence="1" id="KW-1133">Transmembrane helix</keyword>
<comment type="caution">
    <text evidence="2">The sequence shown here is derived from an EMBL/GenBank/DDBJ whole genome shotgun (WGS) entry which is preliminary data.</text>
</comment>
<keyword evidence="1" id="KW-0812">Transmembrane</keyword>
<keyword evidence="1" id="KW-0472">Membrane</keyword>
<evidence type="ECO:0000313" key="2">
    <source>
        <dbReference type="EMBL" id="EMB34549.1"/>
    </source>
</evidence>
<feature type="transmembrane region" description="Helical" evidence="1">
    <location>
        <begin position="12"/>
        <end position="29"/>
    </location>
</feature>
<gene>
    <name evidence="2" type="ORF">HMPREF9725_00088</name>
</gene>
<accession>M2CJW3</accession>
<name>M2CJW3_TREDN</name>
<sequence>MILANLTNDFINLFLLGVLLSILLIRLITCRKSEENGKIYYITSKKIYCRLLYFGDSYHLYYSYKIILKQANSSFLNRLTIPVTGEEFSLLKEGDLVFCTCNTETMPTEIYEEKFKGFIEMKGPKKEGFQ</sequence>
<evidence type="ECO:0000256" key="1">
    <source>
        <dbReference type="SAM" id="Phobius"/>
    </source>
</evidence>
<dbReference type="AlphaFoldDB" id="M2CJW3"/>
<dbReference type="Proteomes" id="UP000011708">
    <property type="component" value="Chromosome"/>
</dbReference>
<organism evidence="2">
    <name type="scientific">Treponema denticola H1-T</name>
    <dbReference type="NCBI Taxonomy" id="999431"/>
    <lineage>
        <taxon>Bacteria</taxon>
        <taxon>Pseudomonadati</taxon>
        <taxon>Spirochaetota</taxon>
        <taxon>Spirochaetia</taxon>
        <taxon>Spirochaetales</taxon>
        <taxon>Treponemataceae</taxon>
        <taxon>Treponema</taxon>
    </lineage>
</organism>
<dbReference type="EMBL" id="AGDW01000001">
    <property type="protein sequence ID" value="EMB34549.1"/>
    <property type="molecule type" value="Genomic_DNA"/>
</dbReference>
<protein>
    <submittedName>
        <fullName evidence="2">Uncharacterized protein</fullName>
    </submittedName>
</protein>
<proteinExistence type="predicted"/>
<reference evidence="2" key="1">
    <citation type="submission" date="2012-01" db="EMBL/GenBank/DDBJ databases">
        <title>The Genome Sequence of Treponema denticola H1-T.</title>
        <authorList>
            <consortium name="The Broad Institute Genome Sequencing Platform"/>
            <person name="Earl A."/>
            <person name="Ward D."/>
            <person name="Feldgarden M."/>
            <person name="Gevers D."/>
            <person name="Blanton J.M."/>
            <person name="Fenno C.J."/>
            <person name="Baranova O.V."/>
            <person name="Mathney J."/>
            <person name="Dewhirst F.E."/>
            <person name="Izard J."/>
            <person name="Young S.K."/>
            <person name="Zeng Q."/>
            <person name="Gargeya S."/>
            <person name="Fitzgerald M."/>
            <person name="Haas B."/>
            <person name="Abouelleil A."/>
            <person name="Alvarado L."/>
            <person name="Arachchi H.M."/>
            <person name="Berlin A."/>
            <person name="Chapman S.B."/>
            <person name="Gearin G."/>
            <person name="Goldberg J."/>
            <person name="Griggs A."/>
            <person name="Gujja S."/>
            <person name="Hansen M."/>
            <person name="Heiman D."/>
            <person name="Howarth C."/>
            <person name="Larimer J."/>
            <person name="Lui A."/>
            <person name="MacDonald P.J.P."/>
            <person name="McCowen C."/>
            <person name="Montmayeur A."/>
            <person name="Murphy C."/>
            <person name="Neiman D."/>
            <person name="Pearson M."/>
            <person name="Priest M."/>
            <person name="Roberts A."/>
            <person name="Saif S."/>
            <person name="Shea T."/>
            <person name="Sisk P."/>
            <person name="Stolte C."/>
            <person name="Sykes S."/>
            <person name="Wortman J."/>
            <person name="Nusbaum C."/>
            <person name="Birren B."/>
        </authorList>
    </citation>
    <scope>NUCLEOTIDE SEQUENCE [LARGE SCALE GENOMIC DNA]</scope>
    <source>
        <strain evidence="2">H1-T</strain>
    </source>
</reference>
<dbReference type="RefSeq" id="WP_002686776.1">
    <property type="nucleotide sequence ID" value="NZ_CM001794.1"/>
</dbReference>